<evidence type="ECO:0000256" key="1">
    <source>
        <dbReference type="ARBA" id="ARBA00022723"/>
    </source>
</evidence>
<evidence type="ECO:0000259" key="6">
    <source>
        <dbReference type="SMART" id="SM00849"/>
    </source>
</evidence>
<dbReference type="SMART" id="SM00849">
    <property type="entry name" value="Lactamase_B"/>
    <property type="match status" value="1"/>
</dbReference>
<dbReference type="EC" id="3.1.6.-" evidence="7"/>
<dbReference type="PANTHER" id="PTHR43223">
    <property type="entry name" value="ALKYL/ARYL-SULFATASE"/>
    <property type="match status" value="1"/>
</dbReference>
<dbReference type="InterPro" id="IPR036527">
    <property type="entry name" value="SCP2_sterol-bd_dom_sf"/>
</dbReference>
<dbReference type="InterPro" id="IPR029228">
    <property type="entry name" value="Alkyl_sulf_dimr"/>
</dbReference>
<dbReference type="InterPro" id="IPR036866">
    <property type="entry name" value="RibonucZ/Hydroxyglut_hydro"/>
</dbReference>
<dbReference type="Proteomes" id="UP000070282">
    <property type="component" value="Unassembled WGS sequence"/>
</dbReference>
<dbReference type="EMBL" id="LOCO01000026">
    <property type="protein sequence ID" value="KXO07068.1"/>
    <property type="molecule type" value="Genomic_DNA"/>
</dbReference>
<dbReference type="RefSeq" id="WP_061333344.1">
    <property type="nucleotide sequence ID" value="NZ_LOCO01000026.1"/>
</dbReference>
<dbReference type="SUPFAM" id="SSF56281">
    <property type="entry name" value="Metallo-hydrolase/oxidoreductase"/>
    <property type="match status" value="1"/>
</dbReference>
<dbReference type="PROSITE" id="PS51257">
    <property type="entry name" value="PROKAR_LIPOPROTEIN"/>
    <property type="match status" value="1"/>
</dbReference>
<organism evidence="7 8">
    <name type="scientific">Marinobacter excellens LAMA 842</name>
    <dbReference type="NCBI Taxonomy" id="1306954"/>
    <lineage>
        <taxon>Bacteria</taxon>
        <taxon>Pseudomonadati</taxon>
        <taxon>Pseudomonadota</taxon>
        <taxon>Gammaproteobacteria</taxon>
        <taxon>Pseudomonadales</taxon>
        <taxon>Marinobacteraceae</taxon>
        <taxon>Marinobacter</taxon>
    </lineage>
</organism>
<dbReference type="InterPro" id="IPR052195">
    <property type="entry name" value="Bact_Alkyl/Aryl-Sulfatase"/>
</dbReference>
<evidence type="ECO:0000256" key="3">
    <source>
        <dbReference type="ARBA" id="ARBA00022833"/>
    </source>
</evidence>
<protein>
    <submittedName>
        <fullName evidence="7">Alkyl sulfatase or beta-lactamase</fullName>
        <ecNumber evidence="7">3.1.6.-</ecNumber>
    </submittedName>
</protein>
<dbReference type="PANTHER" id="PTHR43223:SF1">
    <property type="entry name" value="ALKYL_ARYL-SULFATASE BDS1"/>
    <property type="match status" value="1"/>
</dbReference>
<reference evidence="8" key="1">
    <citation type="submission" date="2015-12" db="EMBL/GenBank/DDBJ databases">
        <authorList>
            <person name="Lima A."/>
            <person name="Farahani Zayas N."/>
            <person name="Castro Da Silva M.A."/>
            <person name="Cabral A."/>
            <person name="Pessatti M.L."/>
        </authorList>
    </citation>
    <scope>NUCLEOTIDE SEQUENCE [LARGE SCALE GENOMIC DNA]</scope>
    <source>
        <strain evidence="8">LAMA 842</strain>
    </source>
</reference>
<dbReference type="InterPro" id="IPR038536">
    <property type="entry name" value="Alkyl/aryl-sulf_dimr_sf"/>
</dbReference>
<dbReference type="Pfam" id="PF14864">
    <property type="entry name" value="Alkyl_sulf_C"/>
    <property type="match status" value="1"/>
</dbReference>
<evidence type="ECO:0000256" key="2">
    <source>
        <dbReference type="ARBA" id="ARBA00022801"/>
    </source>
</evidence>
<gene>
    <name evidence="7" type="ORF">J122_3563</name>
</gene>
<dbReference type="InterPro" id="IPR001279">
    <property type="entry name" value="Metallo-B-lactamas"/>
</dbReference>
<dbReference type="GO" id="GO:0046983">
    <property type="term" value="F:protein dimerization activity"/>
    <property type="evidence" value="ECO:0007669"/>
    <property type="project" value="InterPro"/>
</dbReference>
<dbReference type="Gene3D" id="3.60.15.30">
    <property type="entry name" value="Metallo-beta-lactamase domain"/>
    <property type="match status" value="1"/>
</dbReference>
<dbReference type="Gene3D" id="3.30.1050.10">
    <property type="entry name" value="SCP2 sterol-binding domain"/>
    <property type="match status" value="1"/>
</dbReference>
<evidence type="ECO:0000256" key="5">
    <source>
        <dbReference type="SAM" id="SignalP"/>
    </source>
</evidence>
<sequence length="575" mass="64022">MPRIAFLLLSVLLISACSPSGTDRPPASGTLTPEALDRHGEEFREDVIEVTDGVYVAVGFGIANSIMIEGDDAVTIVDTMESLEAAERIAKRFRAITDKPVRAIIYTHSHPDHIHGAPAFINNGDPVEIYAHHSLEKAVDQTVSVLQPIITQRSFRMYGSRLPDADRTNVGIGPFVDLQEHSTLQILRPTQTFQDELSITVGGVEMILKHAPGETDDQVVVWLPKQKVLLPGDNFYRAFPNLYTIRGTSYRDPKTWADSLERMRDLEPEYLVPGHSRPVTGKAEIRKHLTDYRDAIRYVYDQTIRMMNAGKTPDDIAHEIRLPPRLARSPFLQEFYGKPEWSARMVFGGTLGWFDGNPSNLHPTPPGEKAKRMAQLAGGEDALMTAVEKAASNEDHQWVLELTDYVLRLSPEHQAATEHRILALHALASAETNPGARHYYLTSAAELAGDIILPLMAVTPNDTMLEGIPIRAFFDGMSVNLEGEAAWDIYQSVVFEFPDLEQSFTLTVRGGASELRKGVSEDASIHVRIDSLDFKRMLAGIRNPALAILSDFEYVKGGRIGFTRFIQLFEPNLET</sequence>
<proteinExistence type="inferred from homology"/>
<comment type="caution">
    <text evidence="7">The sequence shown here is derived from an EMBL/GenBank/DDBJ whole genome shotgun (WGS) entry which is preliminary data.</text>
</comment>
<keyword evidence="5" id="KW-0732">Signal</keyword>
<dbReference type="GO" id="GO:0046872">
    <property type="term" value="F:metal ion binding"/>
    <property type="evidence" value="ECO:0007669"/>
    <property type="project" value="UniProtKB-KW"/>
</dbReference>
<name>A0A137S3T0_9GAMM</name>
<dbReference type="AlphaFoldDB" id="A0A137S3T0"/>
<dbReference type="GO" id="GO:0018909">
    <property type="term" value="P:dodecyl sulfate metabolic process"/>
    <property type="evidence" value="ECO:0007669"/>
    <property type="project" value="InterPro"/>
</dbReference>
<dbReference type="SUPFAM" id="SSF55718">
    <property type="entry name" value="SCP-like"/>
    <property type="match status" value="1"/>
</dbReference>
<keyword evidence="8" id="KW-1185">Reference proteome</keyword>
<keyword evidence="3" id="KW-0862">Zinc</keyword>
<evidence type="ECO:0000313" key="8">
    <source>
        <dbReference type="Proteomes" id="UP000070282"/>
    </source>
</evidence>
<feature type="domain" description="Metallo-beta-lactamase" evidence="6">
    <location>
        <begin position="62"/>
        <end position="275"/>
    </location>
</feature>
<dbReference type="Pfam" id="PF00753">
    <property type="entry name" value="Lactamase_B"/>
    <property type="match status" value="1"/>
</dbReference>
<keyword evidence="2 7" id="KW-0378">Hydrolase</keyword>
<comment type="similarity">
    <text evidence="4">Belongs to the metallo-beta-lactamase superfamily. Type III sulfatase family.</text>
</comment>
<feature type="signal peptide" evidence="5">
    <location>
        <begin position="1"/>
        <end position="22"/>
    </location>
</feature>
<evidence type="ECO:0000313" key="7">
    <source>
        <dbReference type="EMBL" id="KXO07068.1"/>
    </source>
</evidence>
<dbReference type="Pfam" id="PF14863">
    <property type="entry name" value="Alkyl_sulf_dimr"/>
    <property type="match status" value="1"/>
</dbReference>
<feature type="chain" id="PRO_5007480177" evidence="5">
    <location>
        <begin position="23"/>
        <end position="575"/>
    </location>
</feature>
<dbReference type="CDD" id="cd07710">
    <property type="entry name" value="arylsulfatase_Sdsa1-like_MBL-fold"/>
    <property type="match status" value="1"/>
</dbReference>
<dbReference type="InterPro" id="IPR044097">
    <property type="entry name" value="Bds1/SdsA1_MBL-fold"/>
</dbReference>
<dbReference type="InterPro" id="IPR029229">
    <property type="entry name" value="Alkyl_sulf_C"/>
</dbReference>
<dbReference type="GO" id="GO:0018741">
    <property type="term" value="F:linear primary-alkylsulfatase activity"/>
    <property type="evidence" value="ECO:0007669"/>
    <property type="project" value="InterPro"/>
</dbReference>
<dbReference type="Gene3D" id="1.25.40.880">
    <property type="entry name" value="Alkyl sulfatase, dimerisation domain"/>
    <property type="match status" value="1"/>
</dbReference>
<accession>A0A137S3T0</accession>
<dbReference type="PATRIC" id="fig|1306954.6.peg.2129"/>
<keyword evidence="1" id="KW-0479">Metal-binding</keyword>
<evidence type="ECO:0000256" key="4">
    <source>
        <dbReference type="ARBA" id="ARBA00033751"/>
    </source>
</evidence>